<dbReference type="Pfam" id="PF13365">
    <property type="entry name" value="Trypsin_2"/>
    <property type="match status" value="1"/>
</dbReference>
<dbReference type="GO" id="GO:0006508">
    <property type="term" value="P:proteolysis"/>
    <property type="evidence" value="ECO:0007669"/>
    <property type="project" value="UniProtKB-KW"/>
</dbReference>
<name>X1RZ21_9ZZZZ</name>
<dbReference type="SUPFAM" id="SSF50156">
    <property type="entry name" value="PDZ domain-like"/>
    <property type="match status" value="1"/>
</dbReference>
<proteinExistence type="predicted"/>
<evidence type="ECO:0000256" key="1">
    <source>
        <dbReference type="ARBA" id="ARBA00022670"/>
    </source>
</evidence>
<gene>
    <name evidence="4" type="ORF">S12H4_15101</name>
</gene>
<protein>
    <recommendedName>
        <fullName evidence="3">PDZ domain-containing protein</fullName>
    </recommendedName>
</protein>
<evidence type="ECO:0000256" key="2">
    <source>
        <dbReference type="ARBA" id="ARBA00022801"/>
    </source>
</evidence>
<dbReference type="PANTHER" id="PTHR43343">
    <property type="entry name" value="PEPTIDASE S12"/>
    <property type="match status" value="1"/>
</dbReference>
<dbReference type="Pfam" id="PF13180">
    <property type="entry name" value="PDZ_2"/>
    <property type="match status" value="1"/>
</dbReference>
<reference evidence="4" key="1">
    <citation type="journal article" date="2014" name="Front. Microbiol.">
        <title>High frequency of phylogenetically diverse reductive dehalogenase-homologous genes in deep subseafloor sedimentary metagenomes.</title>
        <authorList>
            <person name="Kawai M."/>
            <person name="Futagami T."/>
            <person name="Toyoda A."/>
            <person name="Takaki Y."/>
            <person name="Nishi S."/>
            <person name="Hori S."/>
            <person name="Arai W."/>
            <person name="Tsubouchi T."/>
            <person name="Morono Y."/>
            <person name="Uchiyama I."/>
            <person name="Ito T."/>
            <person name="Fujiyama A."/>
            <person name="Inagaki F."/>
            <person name="Takami H."/>
        </authorList>
    </citation>
    <scope>NUCLEOTIDE SEQUENCE</scope>
    <source>
        <strain evidence="4">Expedition CK06-06</strain>
    </source>
</reference>
<feature type="domain" description="PDZ" evidence="3">
    <location>
        <begin position="183"/>
        <end position="247"/>
    </location>
</feature>
<keyword evidence="2" id="KW-0378">Hydrolase</keyword>
<dbReference type="GO" id="GO:0004252">
    <property type="term" value="F:serine-type endopeptidase activity"/>
    <property type="evidence" value="ECO:0007669"/>
    <property type="project" value="InterPro"/>
</dbReference>
<dbReference type="SUPFAM" id="SSF50494">
    <property type="entry name" value="Trypsin-like serine proteases"/>
    <property type="match status" value="1"/>
</dbReference>
<comment type="caution">
    <text evidence="4">The sequence shown here is derived from an EMBL/GenBank/DDBJ whole genome shotgun (WGS) entry which is preliminary data.</text>
</comment>
<evidence type="ECO:0000259" key="3">
    <source>
        <dbReference type="PROSITE" id="PS50106"/>
    </source>
</evidence>
<dbReference type="InterPro" id="IPR051201">
    <property type="entry name" value="Chloro_Bact_Ser_Proteases"/>
</dbReference>
<dbReference type="PANTHER" id="PTHR43343:SF3">
    <property type="entry name" value="PROTEASE DO-LIKE 8, CHLOROPLASTIC"/>
    <property type="match status" value="1"/>
</dbReference>
<dbReference type="InterPro" id="IPR001478">
    <property type="entry name" value="PDZ"/>
</dbReference>
<dbReference type="InterPro" id="IPR009003">
    <property type="entry name" value="Peptidase_S1_PA"/>
</dbReference>
<dbReference type="PRINTS" id="PR00834">
    <property type="entry name" value="PROTEASES2C"/>
</dbReference>
<dbReference type="CDD" id="cd06779">
    <property type="entry name" value="cpPDZ_Deg_HtrA-like"/>
    <property type="match status" value="1"/>
</dbReference>
<sequence>MAKVKPSVVAIQTDKGAGSGWIIREDGIIVTNNHVVTGARTIAITLDDERTFSAEEVRTDPLTDLAVVTIDAEDLPAAEIGNCNLLKVGQPVAAIGNALGLGIRMTGGWISRLEVSIPISPGQTLDNLIETDAAINPGNSGGPLVNMAGEVIGITSVKISQVGVEGLGYAISMTTAKDVIDQLILIGYVIRPYLGVELSTVNPIVAFFNNLSVDKGVFVTTVAPGSPADEAGLEEGDVVFKLDDKEITTAQELISEIHSRQIGQEVEIVYWRG</sequence>
<dbReference type="Gene3D" id="2.40.10.120">
    <property type="match status" value="1"/>
</dbReference>
<feature type="non-terminal residue" evidence="4">
    <location>
        <position position="273"/>
    </location>
</feature>
<organism evidence="4">
    <name type="scientific">marine sediment metagenome</name>
    <dbReference type="NCBI Taxonomy" id="412755"/>
    <lineage>
        <taxon>unclassified sequences</taxon>
        <taxon>metagenomes</taxon>
        <taxon>ecological metagenomes</taxon>
    </lineage>
</organism>
<dbReference type="InterPro" id="IPR001940">
    <property type="entry name" value="Peptidase_S1C"/>
</dbReference>
<dbReference type="PROSITE" id="PS50106">
    <property type="entry name" value="PDZ"/>
    <property type="match status" value="1"/>
</dbReference>
<dbReference type="AlphaFoldDB" id="X1RZ21"/>
<dbReference type="Gene3D" id="2.30.42.10">
    <property type="match status" value="1"/>
</dbReference>
<dbReference type="SMART" id="SM00228">
    <property type="entry name" value="PDZ"/>
    <property type="match status" value="1"/>
</dbReference>
<dbReference type="InterPro" id="IPR036034">
    <property type="entry name" value="PDZ_sf"/>
</dbReference>
<evidence type="ECO:0000313" key="4">
    <source>
        <dbReference type="EMBL" id="GAI85903.1"/>
    </source>
</evidence>
<accession>X1RZ21</accession>
<keyword evidence="1" id="KW-0645">Protease</keyword>
<dbReference type="EMBL" id="BARW01007231">
    <property type="protein sequence ID" value="GAI85903.1"/>
    <property type="molecule type" value="Genomic_DNA"/>
</dbReference>